<keyword evidence="11" id="KW-1185">Reference proteome</keyword>
<dbReference type="GO" id="GO:0016887">
    <property type="term" value="F:ATP hydrolysis activity"/>
    <property type="evidence" value="ECO:0007669"/>
    <property type="project" value="InterPro"/>
</dbReference>
<evidence type="ECO:0000256" key="6">
    <source>
        <dbReference type="ARBA" id="ARBA00022989"/>
    </source>
</evidence>
<evidence type="ECO:0000256" key="2">
    <source>
        <dbReference type="ARBA" id="ARBA00022448"/>
    </source>
</evidence>
<evidence type="ECO:0000313" key="10">
    <source>
        <dbReference type="EMBL" id="OLY80725.1"/>
    </source>
</evidence>
<dbReference type="Pfam" id="PF19055">
    <property type="entry name" value="ABC2_membrane_7"/>
    <property type="match status" value="1"/>
</dbReference>
<protein>
    <submittedName>
        <fullName evidence="10">ABC transporter G family member 7</fullName>
    </submittedName>
</protein>
<dbReference type="PANTHER" id="PTHR48041">
    <property type="entry name" value="ABC TRANSPORTER G FAMILY MEMBER 28"/>
    <property type="match status" value="1"/>
</dbReference>
<dbReference type="Gene3D" id="3.40.50.300">
    <property type="entry name" value="P-loop containing nucleotide triphosphate hydrolases"/>
    <property type="match status" value="1"/>
</dbReference>
<dbReference type="Proteomes" id="UP000187455">
    <property type="component" value="Unassembled WGS sequence"/>
</dbReference>
<dbReference type="InterPro" id="IPR043926">
    <property type="entry name" value="ABCG_dom"/>
</dbReference>
<dbReference type="GO" id="GO:0140359">
    <property type="term" value="F:ABC-type transporter activity"/>
    <property type="evidence" value="ECO:0007669"/>
    <property type="project" value="InterPro"/>
</dbReference>
<dbReference type="AlphaFoldDB" id="A0A1R0GV31"/>
<keyword evidence="4" id="KW-0547">Nucleotide-binding</keyword>
<dbReference type="STRING" id="133383.A0A1R0GV31"/>
<feature type="transmembrane region" description="Helical" evidence="8">
    <location>
        <begin position="370"/>
        <end position="392"/>
    </location>
</feature>
<proteinExistence type="predicted"/>
<dbReference type="PROSITE" id="PS50893">
    <property type="entry name" value="ABC_TRANSPORTER_2"/>
    <property type="match status" value="1"/>
</dbReference>
<feature type="transmembrane region" description="Helical" evidence="8">
    <location>
        <begin position="449"/>
        <end position="473"/>
    </location>
</feature>
<evidence type="ECO:0000256" key="5">
    <source>
        <dbReference type="ARBA" id="ARBA00022840"/>
    </source>
</evidence>
<evidence type="ECO:0000313" key="11">
    <source>
        <dbReference type="Proteomes" id="UP000187455"/>
    </source>
</evidence>
<feature type="domain" description="ABC transporter" evidence="9">
    <location>
        <begin position="5"/>
        <end position="258"/>
    </location>
</feature>
<dbReference type="GO" id="GO:0005524">
    <property type="term" value="F:ATP binding"/>
    <property type="evidence" value="ECO:0007669"/>
    <property type="project" value="UniProtKB-KW"/>
</dbReference>
<feature type="transmembrane region" description="Helical" evidence="8">
    <location>
        <begin position="517"/>
        <end position="534"/>
    </location>
</feature>
<dbReference type="InterPro" id="IPR013525">
    <property type="entry name" value="ABC2_TM"/>
</dbReference>
<gene>
    <name evidence="10" type="ORF">AYI68_g5173</name>
</gene>
<dbReference type="InterPro" id="IPR027417">
    <property type="entry name" value="P-loop_NTPase"/>
</dbReference>
<evidence type="ECO:0000256" key="1">
    <source>
        <dbReference type="ARBA" id="ARBA00004141"/>
    </source>
</evidence>
<evidence type="ECO:0000256" key="3">
    <source>
        <dbReference type="ARBA" id="ARBA00022692"/>
    </source>
</evidence>
<evidence type="ECO:0000256" key="7">
    <source>
        <dbReference type="ARBA" id="ARBA00023136"/>
    </source>
</evidence>
<keyword evidence="6 8" id="KW-1133">Transmembrane helix</keyword>
<organism evidence="10 11">
    <name type="scientific">Smittium mucronatum</name>
    <dbReference type="NCBI Taxonomy" id="133383"/>
    <lineage>
        <taxon>Eukaryota</taxon>
        <taxon>Fungi</taxon>
        <taxon>Fungi incertae sedis</taxon>
        <taxon>Zoopagomycota</taxon>
        <taxon>Kickxellomycotina</taxon>
        <taxon>Harpellomycetes</taxon>
        <taxon>Harpellales</taxon>
        <taxon>Legeriomycetaceae</taxon>
        <taxon>Smittium</taxon>
    </lineage>
</organism>
<dbReference type="EMBL" id="LSSL01003199">
    <property type="protein sequence ID" value="OLY80725.1"/>
    <property type="molecule type" value="Genomic_DNA"/>
</dbReference>
<dbReference type="InterPro" id="IPR003593">
    <property type="entry name" value="AAA+_ATPase"/>
</dbReference>
<sequence length="630" mass="70104">MENCISFKDLNYKILKRRKADRTEGNEYKHILKNVNGFMRSGELVAILGGSGSGKTTLMNVLAGRVIQGELSGEILYNGKKREPAYFKKHLAYVEQEDLVYDSLTVKETLRYAADLRLPSDEYTLKDKRKRSDMVISSLQLKKVENSLVVGVKTRGVSGGERKRVCVGIEILSDPTMMMLDEPTSGLDSSNAESLIKLIRKITHTNKIITLASVHQPSSSLFNYFDSVILLAHGEIVYFGPVKGAFEYFKALGFICPSRENPADFFINLISINSYSAETKAESNERIDKLIENWAAYVSSNSCVYSCEKSNSTDSPAESTISLKAQAAPRSDSETEVADIPSGPIKWANTWYRENRILISRILRRMRRDMTIVTSFSTSSIVSTIVIGFTFFNPGTGYAAVQNRIGLIFLVIANIVFPIVMPLLPILIAGRNVMLRERASGAYRVSSFLISDTAIKLPIIAATSTIMVIGVYFLSKFQVNAGKFFIYYAVTMSAVLCSFSFAILTSALFAKVEVASVVSPLILAIFLIYGGNFVNTNSITPVLRWIKYISYVYYTFSALTRNEFSGLEFDCSGAVTSTCYATGDEVIRSYGFDQVSIGVSIVVNLAMALAFYIAAYYTLRYRTKPKYIWI</sequence>
<dbReference type="InterPro" id="IPR050352">
    <property type="entry name" value="ABCG_transporters"/>
</dbReference>
<feature type="transmembrane region" description="Helical" evidence="8">
    <location>
        <begin position="597"/>
        <end position="619"/>
    </location>
</feature>
<dbReference type="Pfam" id="PF00005">
    <property type="entry name" value="ABC_tran"/>
    <property type="match status" value="1"/>
</dbReference>
<dbReference type="OrthoDB" id="66620at2759"/>
<dbReference type="Pfam" id="PF01061">
    <property type="entry name" value="ABC2_membrane"/>
    <property type="match status" value="1"/>
</dbReference>
<feature type="transmembrane region" description="Helical" evidence="8">
    <location>
        <begin position="485"/>
        <end position="510"/>
    </location>
</feature>
<keyword evidence="5" id="KW-0067">ATP-binding</keyword>
<dbReference type="InterPro" id="IPR003439">
    <property type="entry name" value="ABC_transporter-like_ATP-bd"/>
</dbReference>
<reference evidence="10 11" key="1">
    <citation type="journal article" date="2016" name="Mol. Biol. Evol.">
        <title>Genome-Wide Survey of Gut Fungi (Harpellales) Reveals the First Horizontally Transferred Ubiquitin Gene from a Mosquito Host.</title>
        <authorList>
            <person name="Wang Y."/>
            <person name="White M.M."/>
            <person name="Kvist S."/>
            <person name="Moncalvo J.M."/>
        </authorList>
    </citation>
    <scope>NUCLEOTIDE SEQUENCE [LARGE SCALE GENOMIC DNA]</scope>
    <source>
        <strain evidence="10 11">ALG-7-W6</strain>
    </source>
</reference>
<dbReference type="SUPFAM" id="SSF52540">
    <property type="entry name" value="P-loop containing nucleoside triphosphate hydrolases"/>
    <property type="match status" value="1"/>
</dbReference>
<dbReference type="PANTHER" id="PTHR48041:SF122">
    <property type="entry name" value="ABC TRANSPORTER DOMAIN-CONTAINING PROTEIN"/>
    <property type="match status" value="1"/>
</dbReference>
<dbReference type="CDD" id="cd03213">
    <property type="entry name" value="ABCG_EPDR"/>
    <property type="match status" value="1"/>
</dbReference>
<dbReference type="PROSITE" id="PS00211">
    <property type="entry name" value="ABC_TRANSPORTER_1"/>
    <property type="match status" value="1"/>
</dbReference>
<comment type="caution">
    <text evidence="10">The sequence shown here is derived from an EMBL/GenBank/DDBJ whole genome shotgun (WGS) entry which is preliminary data.</text>
</comment>
<name>A0A1R0GV31_9FUNG</name>
<keyword evidence="2" id="KW-0813">Transport</keyword>
<evidence type="ECO:0000259" key="9">
    <source>
        <dbReference type="PROSITE" id="PS50893"/>
    </source>
</evidence>
<dbReference type="InterPro" id="IPR017871">
    <property type="entry name" value="ABC_transporter-like_CS"/>
</dbReference>
<dbReference type="GO" id="GO:0016020">
    <property type="term" value="C:membrane"/>
    <property type="evidence" value="ECO:0007669"/>
    <property type="project" value="UniProtKB-SubCell"/>
</dbReference>
<accession>A0A1R0GV31</accession>
<evidence type="ECO:0000256" key="4">
    <source>
        <dbReference type="ARBA" id="ARBA00022741"/>
    </source>
</evidence>
<keyword evidence="3 8" id="KW-0812">Transmembrane</keyword>
<dbReference type="SMART" id="SM00382">
    <property type="entry name" value="AAA"/>
    <property type="match status" value="1"/>
</dbReference>
<evidence type="ECO:0000256" key="8">
    <source>
        <dbReference type="SAM" id="Phobius"/>
    </source>
</evidence>
<comment type="subcellular location">
    <subcellularLocation>
        <location evidence="1">Membrane</location>
        <topology evidence="1">Multi-pass membrane protein</topology>
    </subcellularLocation>
</comment>
<feature type="transmembrane region" description="Helical" evidence="8">
    <location>
        <begin position="404"/>
        <end position="428"/>
    </location>
</feature>
<keyword evidence="7 8" id="KW-0472">Membrane</keyword>